<evidence type="ECO:0000256" key="1">
    <source>
        <dbReference type="SAM" id="SignalP"/>
    </source>
</evidence>
<dbReference type="AlphaFoldDB" id="A0A968GG42"/>
<dbReference type="SUPFAM" id="SSF81296">
    <property type="entry name" value="E set domains"/>
    <property type="match status" value="2"/>
</dbReference>
<evidence type="ECO:0000313" key="4">
    <source>
        <dbReference type="Proteomes" id="UP000778951"/>
    </source>
</evidence>
<dbReference type="EMBL" id="JAATLM010000001">
    <property type="protein sequence ID" value="NIZ69181.1"/>
    <property type="molecule type" value="Genomic_DNA"/>
</dbReference>
<dbReference type="Gene3D" id="2.60.40.10">
    <property type="entry name" value="Immunoglobulins"/>
    <property type="match status" value="2"/>
</dbReference>
<feature type="signal peptide" evidence="1">
    <location>
        <begin position="1"/>
        <end position="20"/>
    </location>
</feature>
<dbReference type="InterPro" id="IPR014756">
    <property type="entry name" value="Ig_E-set"/>
</dbReference>
<evidence type="ECO:0000313" key="3">
    <source>
        <dbReference type="EMBL" id="NIZ69181.1"/>
    </source>
</evidence>
<sequence length="243" mass="28110">MQKLLSISIILFILSLPLLAQVTQSPEPPSSLTLHIKISNMTSAQAPEIWNDHFILTYSSRQRARIVTVAFEHENYQILHKFLRNEHNVFVYYDTLPDVSELKYRINVDGVWQTDPQNSQSMQDPRGVSLSILEIPQNRANIMRGPIYRGNGIVDFYLSAKPSASVFLVGNFTRWDPFLLPMKEIEEGLYHLQLQLAEGEHHYYFLVDGVRMTDPGNFLQREFLGENVSAWRMPAFSDPRSRR</sequence>
<proteinExistence type="predicted"/>
<gene>
    <name evidence="3" type="ORF">HCT48_03005</name>
</gene>
<name>A0A968GG42_9SPIO</name>
<keyword evidence="1" id="KW-0732">Signal</keyword>
<dbReference type="Pfam" id="PF16561">
    <property type="entry name" value="AMPK1_CBM"/>
    <property type="match status" value="1"/>
</dbReference>
<accession>A0A968GG42</accession>
<comment type="caution">
    <text evidence="3">The sequence shown here is derived from an EMBL/GenBank/DDBJ whole genome shotgun (WGS) entry which is preliminary data.</text>
</comment>
<dbReference type="Proteomes" id="UP000778951">
    <property type="component" value="Unassembled WGS sequence"/>
</dbReference>
<dbReference type="InterPro" id="IPR013783">
    <property type="entry name" value="Ig-like_fold"/>
</dbReference>
<feature type="domain" description="AMP-activated protein kinase glycogen-binding" evidence="2">
    <location>
        <begin position="164"/>
        <end position="224"/>
    </location>
</feature>
<dbReference type="RefSeq" id="WP_167695280.1">
    <property type="nucleotide sequence ID" value="NZ_CP118181.1"/>
</dbReference>
<keyword evidence="4" id="KW-1185">Reference proteome</keyword>
<reference evidence="3" key="1">
    <citation type="submission" date="2020-03" db="EMBL/GenBank/DDBJ databases">
        <title>Spirochaetal bacteria isolated from arthropods constitute a novel genus Entomospira genus novum within the order Spirochaetales.</title>
        <authorList>
            <person name="Grana-Miraglia L."/>
            <person name="Sikutova S."/>
            <person name="Fingerle V."/>
            <person name="Sing A."/>
            <person name="Castillo-Ramirez S."/>
            <person name="Margos G."/>
            <person name="Rudolf I."/>
        </authorList>
    </citation>
    <scope>NUCLEOTIDE SEQUENCE</scope>
    <source>
        <strain evidence="3">BR149</strain>
    </source>
</reference>
<organism evidence="3 4">
    <name type="scientific">Entomospira culicis</name>
    <dbReference type="NCBI Taxonomy" id="2719989"/>
    <lineage>
        <taxon>Bacteria</taxon>
        <taxon>Pseudomonadati</taxon>
        <taxon>Spirochaetota</taxon>
        <taxon>Spirochaetia</taxon>
        <taxon>Spirochaetales</taxon>
        <taxon>Spirochaetaceae</taxon>
        <taxon>Entomospira</taxon>
    </lineage>
</organism>
<dbReference type="InterPro" id="IPR032640">
    <property type="entry name" value="AMPK1_CBM"/>
</dbReference>
<feature type="chain" id="PRO_5038042173" description="AMP-activated protein kinase glycogen-binding domain-containing protein" evidence="1">
    <location>
        <begin position="21"/>
        <end position="243"/>
    </location>
</feature>
<evidence type="ECO:0000259" key="2">
    <source>
        <dbReference type="Pfam" id="PF16561"/>
    </source>
</evidence>
<protein>
    <recommendedName>
        <fullName evidence="2">AMP-activated protein kinase glycogen-binding domain-containing protein</fullName>
    </recommendedName>
</protein>